<reference evidence="2 3" key="1">
    <citation type="submission" date="2018-03" db="EMBL/GenBank/DDBJ databases">
        <title>Bacteriophage NCPPB3778 and a type I-E CRISPR drive the evolution of the US Biological Select Agent, Rathayibacter toxicus.</title>
        <authorList>
            <person name="Davis E.W.II."/>
            <person name="Tabima J.F."/>
            <person name="Weisberg A.J."/>
            <person name="Dantas Lopes L."/>
            <person name="Wiseman M.S."/>
            <person name="Wiseman M.S."/>
            <person name="Pupko T."/>
            <person name="Belcher M.S."/>
            <person name="Sechler A.J."/>
            <person name="Tancos M.A."/>
            <person name="Schroeder B.K."/>
            <person name="Murray T.D."/>
            <person name="Luster D.G."/>
            <person name="Schneider W.L."/>
            <person name="Rogers E."/>
            <person name="Andreote F.D."/>
            <person name="Grunwald N.J."/>
            <person name="Putnam M.L."/>
            <person name="Chang J.H."/>
        </authorList>
    </citation>
    <scope>NUCLEOTIDE SEQUENCE [LARGE SCALE GENOMIC DNA]</scope>
    <source>
        <strain evidence="2 3">DSM 15933</strain>
    </source>
</reference>
<accession>A0A2T4UQW2</accession>
<dbReference type="EMBL" id="PZPL01000001">
    <property type="protein sequence ID" value="PTL71907.1"/>
    <property type="molecule type" value="Genomic_DNA"/>
</dbReference>
<dbReference type="RefSeq" id="WP_107573717.1">
    <property type="nucleotide sequence ID" value="NZ_PZPL01000001.1"/>
</dbReference>
<gene>
    <name evidence="2" type="ORF">C1I63_03005</name>
</gene>
<protein>
    <submittedName>
        <fullName evidence="2">Uncharacterized protein</fullName>
    </submittedName>
</protein>
<name>A0A2T4UQW2_9MICO</name>
<comment type="caution">
    <text evidence="2">The sequence shown here is derived from an EMBL/GenBank/DDBJ whole genome shotgun (WGS) entry which is preliminary data.</text>
</comment>
<feature type="compositionally biased region" description="Basic and acidic residues" evidence="1">
    <location>
        <begin position="1"/>
        <end position="21"/>
    </location>
</feature>
<proteinExistence type="predicted"/>
<dbReference type="AlphaFoldDB" id="A0A2T4UQW2"/>
<sequence>MLDHQNRKRSEAPPEQARHSESQPPFTSGDLILLSPELTARQQPSWATVDLVRWVLAEEILRGDAQALPWKLGYRLAALRNDGVVVEAEQLGVVYVDDDGTNPNGLVLAVDRSSHR</sequence>
<feature type="region of interest" description="Disordered" evidence="1">
    <location>
        <begin position="1"/>
        <end position="29"/>
    </location>
</feature>
<evidence type="ECO:0000313" key="2">
    <source>
        <dbReference type="EMBL" id="PTL71907.1"/>
    </source>
</evidence>
<evidence type="ECO:0000256" key="1">
    <source>
        <dbReference type="SAM" id="MobiDB-lite"/>
    </source>
</evidence>
<organism evidence="2 3">
    <name type="scientific">Rathayibacter caricis DSM 15933</name>
    <dbReference type="NCBI Taxonomy" id="1328867"/>
    <lineage>
        <taxon>Bacteria</taxon>
        <taxon>Bacillati</taxon>
        <taxon>Actinomycetota</taxon>
        <taxon>Actinomycetes</taxon>
        <taxon>Micrococcales</taxon>
        <taxon>Microbacteriaceae</taxon>
        <taxon>Rathayibacter</taxon>
    </lineage>
</organism>
<evidence type="ECO:0000313" key="3">
    <source>
        <dbReference type="Proteomes" id="UP000241085"/>
    </source>
</evidence>
<keyword evidence="3" id="KW-1185">Reference proteome</keyword>
<dbReference type="Proteomes" id="UP000241085">
    <property type="component" value="Unassembled WGS sequence"/>
</dbReference>